<evidence type="ECO:0000259" key="2">
    <source>
        <dbReference type="Pfam" id="PF24883"/>
    </source>
</evidence>
<dbReference type="InterPro" id="IPR056884">
    <property type="entry name" value="NPHP3-like_N"/>
</dbReference>
<dbReference type="AlphaFoldDB" id="A0A9N9KTZ9"/>
<dbReference type="EMBL" id="CAJVRL010000045">
    <property type="protein sequence ID" value="CAG8951977.1"/>
    <property type="molecule type" value="Genomic_DNA"/>
</dbReference>
<protein>
    <recommendedName>
        <fullName evidence="2">Nephrocystin 3-like N-terminal domain-containing protein</fullName>
    </recommendedName>
</protein>
<comment type="caution">
    <text evidence="3">The sequence shown here is derived from an EMBL/GenBank/DDBJ whole genome shotgun (WGS) entry which is preliminary data.</text>
</comment>
<organism evidence="3 4">
    <name type="scientific">Hymenoscyphus fraxineus</name>
    <dbReference type="NCBI Taxonomy" id="746836"/>
    <lineage>
        <taxon>Eukaryota</taxon>
        <taxon>Fungi</taxon>
        <taxon>Dikarya</taxon>
        <taxon>Ascomycota</taxon>
        <taxon>Pezizomycotina</taxon>
        <taxon>Leotiomycetes</taxon>
        <taxon>Helotiales</taxon>
        <taxon>Helotiaceae</taxon>
        <taxon>Hymenoscyphus</taxon>
    </lineage>
</organism>
<reference evidence="3" key="1">
    <citation type="submission" date="2021-07" db="EMBL/GenBank/DDBJ databases">
        <authorList>
            <person name="Durling M."/>
        </authorList>
    </citation>
    <scope>NUCLEOTIDE SEQUENCE</scope>
</reference>
<dbReference type="SUPFAM" id="SSF52540">
    <property type="entry name" value="P-loop containing nucleoside triphosphate hydrolases"/>
    <property type="match status" value="1"/>
</dbReference>
<evidence type="ECO:0000256" key="1">
    <source>
        <dbReference type="ARBA" id="ARBA00022737"/>
    </source>
</evidence>
<dbReference type="Pfam" id="PF24883">
    <property type="entry name" value="NPHP3_N"/>
    <property type="match status" value="1"/>
</dbReference>
<proteinExistence type="predicted"/>
<dbReference type="InterPro" id="IPR027417">
    <property type="entry name" value="P-loop_NTPase"/>
</dbReference>
<dbReference type="PANTHER" id="PTHR10039:SF16">
    <property type="entry name" value="GPI INOSITOL-DEACYLASE"/>
    <property type="match status" value="1"/>
</dbReference>
<dbReference type="PANTHER" id="PTHR10039">
    <property type="entry name" value="AMELOGENIN"/>
    <property type="match status" value="1"/>
</dbReference>
<evidence type="ECO:0000313" key="4">
    <source>
        <dbReference type="Proteomes" id="UP000696280"/>
    </source>
</evidence>
<keyword evidence="4" id="KW-1185">Reference proteome</keyword>
<keyword evidence="1" id="KW-0677">Repeat</keyword>
<name>A0A9N9KTZ9_9HELO</name>
<sequence length="351" mass="40854">MAANNYPTNWTQLERELGYQGGTLADITQNPDRKRIGEWLSPADQTKFHIDKVTEDPLGAAGNLLGKQSRVARWITNDNRLLRISGNSGTGKSVLVANIVVKTFDEVHKLNRNHRAAVEPRNMMGYFFCSTRENEFFDFSTFARTIISQFCPFAVPHQRVKQLYRRCCQQWPGRQPELAQLMTCLKTILEDFFAENENGKVYLIIDGLDRVPVKEQVPYNRFLRDVMQEDYKNLHILLSCKDSYTTKHFFETSDQWKTVNMDRSDFTERSHKAFLDYMFSKVPTLTRVDQALRDSIKAQLFSYVQKTSPKFGEKLERDVFTRTALREDTVGIFDMSGIQGLRRITRRKEIM</sequence>
<evidence type="ECO:0000313" key="3">
    <source>
        <dbReference type="EMBL" id="CAG8951977.1"/>
    </source>
</evidence>
<gene>
    <name evidence="3" type="ORF">HYFRA_00000712</name>
</gene>
<accession>A0A9N9KTZ9</accession>
<feature type="domain" description="Nephrocystin 3-like N-terminal" evidence="2">
    <location>
        <begin position="67"/>
        <end position="240"/>
    </location>
</feature>
<dbReference type="OrthoDB" id="6247875at2759"/>
<dbReference type="Proteomes" id="UP000696280">
    <property type="component" value="Unassembled WGS sequence"/>
</dbReference>
<dbReference type="Gene3D" id="3.40.50.300">
    <property type="entry name" value="P-loop containing nucleotide triphosphate hydrolases"/>
    <property type="match status" value="1"/>
</dbReference>